<dbReference type="NCBIfam" id="TIGR02532">
    <property type="entry name" value="IV_pilin_GFxxxE"/>
    <property type="match status" value="1"/>
</dbReference>
<evidence type="ECO:0000256" key="1">
    <source>
        <dbReference type="ARBA" id="ARBA00004167"/>
    </source>
</evidence>
<feature type="transmembrane region" description="Helical" evidence="6">
    <location>
        <begin position="12"/>
        <end position="32"/>
    </location>
</feature>
<reference evidence="7 8" key="1">
    <citation type="journal article" date="2017" name="ISME J.">
        <title>Potential for microbial H2 and metal transformations associated with novel bacteria and archaea in deep terrestrial subsurface sediments.</title>
        <authorList>
            <person name="Hernsdorf A.W."/>
            <person name="Amano Y."/>
            <person name="Miyakawa K."/>
            <person name="Ise K."/>
            <person name="Suzuki Y."/>
            <person name="Anantharaman K."/>
            <person name="Probst A."/>
            <person name="Burstein D."/>
            <person name="Thomas B.C."/>
            <person name="Banfield J.F."/>
        </authorList>
    </citation>
    <scope>NUCLEOTIDE SEQUENCE [LARGE SCALE GENOMIC DNA]</scope>
    <source>
        <strain evidence="7">HGW-Falkowbacteria-1</strain>
    </source>
</reference>
<dbReference type="Gene3D" id="3.30.700.10">
    <property type="entry name" value="Glycoprotein, Type 4 Pilin"/>
    <property type="match status" value="1"/>
</dbReference>
<dbReference type="GO" id="GO:0016020">
    <property type="term" value="C:membrane"/>
    <property type="evidence" value="ECO:0007669"/>
    <property type="project" value="UniProtKB-SubCell"/>
</dbReference>
<evidence type="ECO:0000256" key="6">
    <source>
        <dbReference type="SAM" id="Phobius"/>
    </source>
</evidence>
<organism evidence="7 8">
    <name type="scientific">Candidatus Falkowbacteria bacterium HGW-Falkowbacteria-1</name>
    <dbReference type="NCBI Taxonomy" id="2013768"/>
    <lineage>
        <taxon>Bacteria</taxon>
        <taxon>Candidatus Falkowiibacteriota</taxon>
    </lineage>
</organism>
<dbReference type="InterPro" id="IPR000983">
    <property type="entry name" value="Bac_GSPG_pilin"/>
</dbReference>
<dbReference type="SUPFAM" id="SSF54523">
    <property type="entry name" value="Pili subunits"/>
    <property type="match status" value="1"/>
</dbReference>
<protein>
    <recommendedName>
        <fullName evidence="9">Type II secretion system protein GspG C-terminal domain-containing protein</fullName>
    </recommendedName>
</protein>
<dbReference type="PRINTS" id="PR00813">
    <property type="entry name" value="BCTERIALGSPG"/>
</dbReference>
<dbReference type="PANTHER" id="PTHR30093:SF44">
    <property type="entry name" value="TYPE II SECRETION SYSTEM CORE PROTEIN G"/>
    <property type="match status" value="1"/>
</dbReference>
<gene>
    <name evidence="7" type="ORF">CVU82_01380</name>
</gene>
<dbReference type="AlphaFoldDB" id="A0A2N2EAT3"/>
<keyword evidence="4 6" id="KW-1133">Transmembrane helix</keyword>
<name>A0A2N2EAT3_9BACT</name>
<evidence type="ECO:0008006" key="9">
    <source>
        <dbReference type="Google" id="ProtNLM"/>
    </source>
</evidence>
<keyword evidence="5 6" id="KW-0472">Membrane</keyword>
<dbReference type="InterPro" id="IPR045584">
    <property type="entry name" value="Pilin-like"/>
</dbReference>
<evidence type="ECO:0000256" key="3">
    <source>
        <dbReference type="ARBA" id="ARBA00022692"/>
    </source>
</evidence>
<accession>A0A2N2EAT3</accession>
<keyword evidence="2" id="KW-0488">Methylation</keyword>
<dbReference type="SUPFAM" id="SSF89372">
    <property type="entry name" value="Fucose-specific lectin"/>
    <property type="match status" value="1"/>
</dbReference>
<dbReference type="PANTHER" id="PTHR30093">
    <property type="entry name" value="GENERAL SECRETION PATHWAY PROTEIN G"/>
    <property type="match status" value="1"/>
</dbReference>
<evidence type="ECO:0000313" key="8">
    <source>
        <dbReference type="Proteomes" id="UP000233517"/>
    </source>
</evidence>
<evidence type="ECO:0000256" key="2">
    <source>
        <dbReference type="ARBA" id="ARBA00022481"/>
    </source>
</evidence>
<evidence type="ECO:0000256" key="5">
    <source>
        <dbReference type="ARBA" id="ARBA00023136"/>
    </source>
</evidence>
<evidence type="ECO:0000256" key="4">
    <source>
        <dbReference type="ARBA" id="ARBA00022989"/>
    </source>
</evidence>
<dbReference type="EMBL" id="PHAI01000001">
    <property type="protein sequence ID" value="PKM91841.1"/>
    <property type="molecule type" value="Genomic_DNA"/>
</dbReference>
<sequence>MFNQKKKAFTLIELLVVIAIIGILATLAVVALQQARSRARDSKRVADMKQVSTALELFFNENGRYPTTEEWESGSITSSTTGEVFMYNIPSAPTPADGSCLEASNTYVYTPVDNGASYAIDFCIGTQLSNLNSGGKQLIPGGIIDFGESAGEEESGGETETVCLTSPTSCSWEMLGSSGFSGPWIDNLILDIDQGVPYIGNTGGSYEFFVMKYNGTSWEDIGGDVAGYAVSNGVDFDVYNDVPYVSFQDPNDLNRLTVMKYNGSSWVFVGNSTISSGQANASSIYLYNTVPYIAYSNQVSYTIPEATVSTYNGSSWQNVGTPGFSTDGISQTSLIVYNGTPYVAFQDFASSYEATVMKYNGSSWEYVGDPGFSSGQIDGMTFDIYNGVPYVAFRDASNSYKATVMKYNGSDWEVVGSAGFSAGMAMEKVVIDVYNGVPYVAYSETSNGGKATIMKYNGTSWENFGAPGFSSGVAYKISFIIDDGIPYVSYQQDHEAVVTKFTPIQE</sequence>
<evidence type="ECO:0000313" key="7">
    <source>
        <dbReference type="EMBL" id="PKM91841.1"/>
    </source>
</evidence>
<dbReference type="GO" id="GO:0015628">
    <property type="term" value="P:protein secretion by the type II secretion system"/>
    <property type="evidence" value="ECO:0007669"/>
    <property type="project" value="InterPro"/>
</dbReference>
<comment type="subcellular location">
    <subcellularLocation>
        <location evidence="1">Membrane</location>
        <topology evidence="1">Single-pass membrane protein</topology>
    </subcellularLocation>
</comment>
<comment type="caution">
    <text evidence="7">The sequence shown here is derived from an EMBL/GenBank/DDBJ whole genome shotgun (WGS) entry which is preliminary data.</text>
</comment>
<keyword evidence="3 6" id="KW-0812">Transmembrane</keyword>
<dbReference type="Proteomes" id="UP000233517">
    <property type="component" value="Unassembled WGS sequence"/>
</dbReference>
<dbReference type="GO" id="GO:0015627">
    <property type="term" value="C:type II protein secretion system complex"/>
    <property type="evidence" value="ECO:0007669"/>
    <property type="project" value="InterPro"/>
</dbReference>
<dbReference type="Pfam" id="PF07963">
    <property type="entry name" value="N_methyl"/>
    <property type="match status" value="1"/>
</dbReference>
<proteinExistence type="predicted"/>
<dbReference type="InterPro" id="IPR012902">
    <property type="entry name" value="N_methyl_site"/>
</dbReference>